<gene>
    <name evidence="2" type="ORF">PFR_JS10_2258</name>
</gene>
<sequence>MNPVSPRNSAPSHSASSQGSAAPHVLSTTLSRRRLLSMAALGAGAVALAACAGPSTSSGASSSAADANGPDFSGVTPATTITFWSNHPGSSEDITKQIISDFKNETGITVNLVTAGSSYEDVAQKFQTAQTGGTLPDIVVFSDVWWFRYYMQDSIIPLTNALKAANVDTSDYRDGLFADYQYKGSQWAVPWARSTPLFYYNKSHWAAAGLPDRVPATWDEFAQWAPKLKDANSSAQHVYEHPALADYAGWTLQNILWGYGGGWSAKGSFDVTCDSEASVKALQYVKDSVYQGKWAGVASSAGTDDLAAGACSATLGSTGSLVGVQKAAAGKFEVGVGNLPGGPSVTTPVCPTGGAGVGIPKKVPAANQLAAAKFIGFLTNPKNTVAFSQQTGYMPVRKSADTSELLAKNPLIETAIKQLNVTRTQDYARVFLPGADQEMAKSVAQIVTQNADVASTMKSLRSTLEGIYNGQVKSKTS</sequence>
<keyword evidence="2" id="KW-0813">Transport</keyword>
<name>A0A2C7AWY7_9ACTN</name>
<dbReference type="InterPro" id="IPR006059">
    <property type="entry name" value="SBP"/>
</dbReference>
<proteinExistence type="predicted"/>
<accession>A0A2C7AWY7</accession>
<dbReference type="InterPro" id="IPR006311">
    <property type="entry name" value="TAT_signal"/>
</dbReference>
<evidence type="ECO:0000313" key="2">
    <source>
        <dbReference type="EMBL" id="SBN39901.1"/>
    </source>
</evidence>
<dbReference type="PROSITE" id="PS51318">
    <property type="entry name" value="TAT"/>
    <property type="match status" value="1"/>
</dbReference>
<organism evidence="2">
    <name type="scientific">Propionibacterium freudenreichii</name>
    <dbReference type="NCBI Taxonomy" id="1744"/>
    <lineage>
        <taxon>Bacteria</taxon>
        <taxon>Bacillati</taxon>
        <taxon>Actinomycetota</taxon>
        <taxon>Actinomycetes</taxon>
        <taxon>Propionibacteriales</taxon>
        <taxon>Propionibacteriaceae</taxon>
        <taxon>Propionibacterium</taxon>
    </lineage>
</organism>
<dbReference type="InterPro" id="IPR050490">
    <property type="entry name" value="Bact_solute-bd_prot1"/>
</dbReference>
<keyword evidence="2" id="KW-0762">Sugar transport</keyword>
<feature type="region of interest" description="Disordered" evidence="1">
    <location>
        <begin position="1"/>
        <end position="25"/>
    </location>
</feature>
<dbReference type="Pfam" id="PF13416">
    <property type="entry name" value="SBP_bac_8"/>
    <property type="match status" value="1"/>
</dbReference>
<dbReference type="EMBL" id="LT576035">
    <property type="protein sequence ID" value="SBN39901.1"/>
    <property type="molecule type" value="Genomic_DNA"/>
</dbReference>
<dbReference type="SUPFAM" id="SSF53850">
    <property type="entry name" value="Periplasmic binding protein-like II"/>
    <property type="match status" value="1"/>
</dbReference>
<dbReference type="PANTHER" id="PTHR43649:SF30">
    <property type="entry name" value="ABC TRANSPORTER SUBSTRATE-BINDING PROTEIN"/>
    <property type="match status" value="1"/>
</dbReference>
<evidence type="ECO:0000256" key="1">
    <source>
        <dbReference type="SAM" id="MobiDB-lite"/>
    </source>
</evidence>
<reference evidence="2" key="1">
    <citation type="submission" date="2016-05" db="EMBL/GenBank/DDBJ databases">
        <authorList>
            <person name="Lavstsen T."/>
            <person name="Jespersen J.S."/>
        </authorList>
    </citation>
    <scope>NUCLEOTIDE SEQUENCE</scope>
    <source>
        <strain evidence="2">PFRJS10</strain>
    </source>
</reference>
<dbReference type="Gene3D" id="3.40.190.10">
    <property type="entry name" value="Periplasmic binding protein-like II"/>
    <property type="match status" value="1"/>
</dbReference>
<dbReference type="CDD" id="cd14748">
    <property type="entry name" value="PBP2_UgpB"/>
    <property type="match status" value="1"/>
</dbReference>
<protein>
    <submittedName>
        <fullName evidence="2">ABC sugar transporter, solute-binding component</fullName>
    </submittedName>
</protein>
<dbReference type="PANTHER" id="PTHR43649">
    <property type="entry name" value="ARABINOSE-BINDING PROTEIN-RELATED"/>
    <property type="match status" value="1"/>
</dbReference>
<dbReference type="AlphaFoldDB" id="A0A2C7AWY7"/>